<reference evidence="5" key="2">
    <citation type="journal article" date="2014" name="Genetics">
        <title>Maintaining two mating types: Structure of the mating type locus and its role in heterokaryosis in Podospora anserina.</title>
        <authorList>
            <person name="Grognet P."/>
            <person name="Bidard F."/>
            <person name="Kuchly C."/>
            <person name="Tong L.C.H."/>
            <person name="Coppin E."/>
            <person name="Benkhali J.A."/>
            <person name="Couloux A."/>
            <person name="Wincker P."/>
            <person name="Debuchy R."/>
            <person name="Silar P."/>
        </authorList>
    </citation>
    <scope>GENOME REANNOTATION</scope>
    <source>
        <strain evidence="5">S / ATCC MYA-4624 / DSM 980 / FGSC 10383</strain>
    </source>
</reference>
<keyword evidence="5" id="KW-1185">Reference proteome</keyword>
<dbReference type="InterPro" id="IPR056779">
    <property type="entry name" value="Csf1_C"/>
</dbReference>
<evidence type="ECO:0000259" key="3">
    <source>
        <dbReference type="Pfam" id="PF25038"/>
    </source>
</evidence>
<evidence type="ECO:0000313" key="4">
    <source>
        <dbReference type="EMBL" id="CDP30760.1"/>
    </source>
</evidence>
<evidence type="ECO:0000259" key="2">
    <source>
        <dbReference type="Pfam" id="PF21678"/>
    </source>
</evidence>
<feature type="domain" description="Csf1 C-terminal region" evidence="3">
    <location>
        <begin position="2511"/>
        <end position="3268"/>
    </location>
</feature>
<feature type="compositionally biased region" description="Polar residues" evidence="1">
    <location>
        <begin position="1201"/>
        <end position="1213"/>
    </location>
</feature>
<feature type="compositionally biased region" description="Basic and acidic residues" evidence="1">
    <location>
        <begin position="555"/>
        <end position="573"/>
    </location>
</feature>
<evidence type="ECO:0008006" key="6">
    <source>
        <dbReference type="Google" id="ProtNLM"/>
    </source>
</evidence>
<dbReference type="InterPro" id="IPR029636">
    <property type="entry name" value="Csf1"/>
</dbReference>
<sequence>MSGWFSNETAFNAQFCGILIACGVFKRSTFSLLYFNRVFASIVSWGIRTYTWHQYRIYIDIQALQISLLAGRIFFTGLRYHGNNETILVQNGHITWAYWLRRVRHVEIGKAKGKGNKQDVASDEHSRRTPCRVVVSLRGLEWFIYNRSPAYDSIVAGLSNSEKLVDEVHHGLGDKNVPAGPPSRLRRRRSRRSSASRSPSAGRFTAQNDRSDTQEKRRDSFLSSASDTGRDEESSSPSGVDDIPLFLQTLPIHLKCKGAAMVMGNENTTAVLIVKTESFSGEIDATATETDTTDPYRQCFRLKFKHPVIEMKENPDFKEDQVNRAEREKQSAQGSLSPPKKGSFLRGQRSRLREGLRGFIPFWNKSVESFSPSSRGIGTAASQVPGSGHWQGLSRYLSEEAEDQKSRWSSIEYAAVPTLLDSPEATLTIYWDVPGLVQPMTASPAEKAPELLSNINGDEPPAWAIKLSINGGSVNYGPWADRHRAELQRIFVPSLCKDAVPTPHLVPGAYRVPTQFKFYLELEDTTNIRIPVREESKNWRWKGKEPDPNNNTRANDTRKSRARSKKSDQAAEVHQRPYGWLDIKAPVNTTVTYSMDMTAGSSGYSNSLKVDFPSAEISSSINHEVLWKSGRQRISCDLSTPLRWNSLRQWHFNIASDDLSLFLLRDHIFLLTDLVDDWTTGPPPDYMVFTPFRYHLNLQLQNVRIFLNLNDANIINSPTDLDDNTFLIISSPLLRCVTSVPIDTFRPSKNAIPFDIRAENASVDLHVPPWNTQAPFLTSKEVGHLENLVIDGAYHYNVTTSPSNIDTIVLNISGQSPVAQLHGFLVRYMLVLKDNYFGEDVHFKTLEEYQDMLRLKANDPSAELANKPPPKKTNDLDVILSIRADDPKILLPVNLYSCQRHIQIDTANLALDLRFTNYYMDMELTLAPLNLSLGNTESGAETPISATSSTQLFVDGITVYGHRLFGLPPAEPTYMCNWDLSVGAVTGECTAEFLTTLVSAGKAFVFCLDDEENALIILSSIVVYDVTFLRVFVESVRIWIHVEEAAFLLSTGLIDVNFNDWAGSHYSKRANVKIPDVKLSCVNAESATRYKTRPQHPVETDALVETSVRLAMIGRKANFSEERRLQQELIRRHDQRTHRTPFLVLPGFTDDFVPEPVDPPSQSVPPVPLPLTIADFGGDDRASLNSRGTSRRSRGLRHKSSFLSIASSGQSSILKPASSPRPSGLGKQSDQYLRSPVRHRFGGRGSLHGRELSPSTRHSAFYSAPEDSQQRQDVVHNTVAFSSQYFAPYFPLENVKPSHKEVLLQSIEADDDDDDFDSSDFNLGDIDPSQLSEELPYTGVLVEFPNGLTAFCNPTSLRHVATLLGALQPVDPDVILDAMQISSVQEVLDMQKDQHLKGRIGDILVKLPHANLRLVNSSDPNSIEQPMDEQDQYDVALSKLVLTSRTETTWKDAFKPESKEARTSFHVRLDSATVSATERYQDMAGAQAAAVARIDNVAAAIGTKDVSYLDVEIGNIQSSTSSEKVDYLASLIHRAGVLGADLGKVFAEVSSQEGVRSRNLVRRLVSSGKNIQDPSFLIRPSSVLRSASQHLRTYDSWKLIMRLRQTWSVLAPLIGEQIKMDCFAPLTKASAQLRQEVVSAFEKWRSWDLENVSESVLLNIVFGPPAKAQSNGGSDKPVMAVARIKQFQVALNPGPKQNAVTLVDLTTRLQVKPALQNQAGDQPAVLVNVHCEDAAVSLNWELCELASSILRMAKKMQSKPEPEPEPENAPRPKTPVKVQRQTVHCVLSLDHGSLILEAVNLYSSSFSNGAKISVLATRKADNTLNTNGILSCDSASSSLRSHHQKLAKLVLEQPSVFVSHEFQATQTTDSHTIKTTASNQYMNLTIRQDPVTLAEVLDLLVRDEFAQLYKLKDQLLPPSPRNPSPPKKKMADRLSAFKANAALFMDQYTITVPLLRSLTYTIHGTVSRAAMAADFGKELIFDFDIKENQHDIQIRVNNVARSISLLQIPPASGRIISHIEPGEHTISVYSSVELVQLDASAVYSLLSALNRPEISNAVSELQQQGRVIREHVDDVVGHHQQQDKPLNKDKKTETIMAYSTNLTFAGLEVFGNSPLPSEKEPVVANVLFRLDRVHVGVNNRVDGHGPTLSHPQFDVNLRGVRFEIRKGRDDGGDGGMRSCGSVAFGAVVTGSSQRGEDGEEEERRFFNVKSDGFRVELSPETVSTVVDVLGYMGDKIKDLDTSKELEYLKKLRQSRPRIMIDDGEGKARGEEEGEEEGGDIIDAFFSSVTYTFEMQDILVAWLVGGGGGGELEMMEDDDKEDLVLTLERIEFGTRTRNSARLTIENLQLQMVNPAQQDKKVRSPNSALLPEIIFKLAYVSTAEARRLAFQAVGKSLDLRLTSGCIIPAAKLNDSISLSLRNVQRASQNWNPVVNKRMGSSEPVSPDRTQEVNERKTGTSIFGKKRMESLLVDADFAGAVVHLSGKKAPDDIVSATRVAVRPGTRQGHDGTTAGSTVLRSPGLAWKVEYRDNARDDPSLHAEVKLDPSTNILSPSVVPLIVDISNSIKHVVSSRENDRKKQPSAAQSQAENIAAKVKLVEEDSILTADPTAVLGRMKLNLGLRICKQEFSLSCHPIAQVAATASFEDVYFTANTVRSIDHGNFFALSGAFTNLQASVKHVYSREPTGSFKVQSIVLSLLNSRHVSGTSGVSAILKVSPMEVSVNAKQLQDFLLFREIWLPREVLENPMVDAASSPIAKLATETSQGHLVQRYQQVARTAAFPWTASISITALKINVDLGQALGKSTFSINDFWVSSKKTSDWEQNLCLGFKMIGIESTGRMSGFVTLQDFKLRTSIEWPQREQALNETPMIQASVGFSQLRVKAAFDYQAFLVADVRQLEFLMYNVRRSKDGTGDRLVAIFDGEAVQVFGTTSSAAQGVAMWQAIQRLIKERREGFEVGLKEVERYMKRRRVEGVEGVVKRLSNAQNGGAGSPDRNDPESAVSKSPISLDTDVVVTLRAVNLGVFPSTFSDHQVFKMEALNAQARFAASVGEGRIHSILGLTLGQLRIGLAGVRNTTSPKTLSELSVEDVVTSATGSRGGTILKVPQVEAVMQTWQAIATPKQIDYIFKSAFEGKVEVGWNYSRISYIRGMWANHAKTLAQTWGRELPSVTSIKVTEDKTKGKGKEGEGEKTEKITAEVQVPMSKYEYRALEEPVIETPQLRDMGEATPPLEWIGLHRERLPNLVHQIVIVALLELAGEVEDAYEGILGSS</sequence>
<dbReference type="Pfam" id="PF21678">
    <property type="entry name" value="Csf1_N"/>
    <property type="match status" value="2"/>
</dbReference>
<feature type="region of interest" description="Disordered" evidence="1">
    <location>
        <begin position="1175"/>
        <end position="1269"/>
    </location>
</feature>
<feature type="region of interest" description="Disordered" evidence="1">
    <location>
        <begin position="540"/>
        <end position="573"/>
    </location>
</feature>
<reference evidence="4 5" key="1">
    <citation type="journal article" date="2008" name="Genome Biol.">
        <title>The genome sequence of the model ascomycete fungus Podospora anserina.</title>
        <authorList>
            <person name="Espagne E."/>
            <person name="Lespinet O."/>
            <person name="Malagnac F."/>
            <person name="Da Silva C."/>
            <person name="Jaillon O."/>
            <person name="Porcel B.M."/>
            <person name="Couloux A."/>
            <person name="Aury J.-M."/>
            <person name="Segurens B."/>
            <person name="Poulain J."/>
            <person name="Anthouard V."/>
            <person name="Grossetete S."/>
            <person name="Khalili H."/>
            <person name="Coppin E."/>
            <person name="Dequard-Chablat M."/>
            <person name="Picard M."/>
            <person name="Contamine V."/>
            <person name="Arnaise S."/>
            <person name="Bourdais A."/>
            <person name="Berteaux-Lecellier V."/>
            <person name="Gautheret D."/>
            <person name="de Vries R.P."/>
            <person name="Battaglia E."/>
            <person name="Coutinho P.M."/>
            <person name="Danchin E.G.J."/>
            <person name="Henrissat B."/>
            <person name="El Khoury R."/>
            <person name="Sainsard-Chanet A."/>
            <person name="Boivin A."/>
            <person name="Pinan-Lucarre B."/>
            <person name="Sellem C.H."/>
            <person name="Debuchy R."/>
            <person name="Wincker P."/>
            <person name="Weissenbach J."/>
            <person name="Silar P."/>
        </authorList>
    </citation>
    <scope>NUCLEOTIDE SEQUENCE [LARGE SCALE GENOMIC DNA]</scope>
    <source>
        <strain evidence="5">S / ATCC MYA-4624 / DSM 980 / FGSC 10383</strain>
    </source>
</reference>
<feature type="region of interest" description="Disordered" evidence="1">
    <location>
        <begin position="312"/>
        <end position="347"/>
    </location>
</feature>
<feature type="region of interest" description="Disordered" evidence="1">
    <location>
        <begin position="171"/>
        <end position="242"/>
    </location>
</feature>
<dbReference type="STRING" id="515849.A0A090CQ65"/>
<dbReference type="FunCoup" id="A0A090CQ65">
    <property type="interactions" value="62"/>
</dbReference>
<accession>A0A090CQ65</accession>
<evidence type="ECO:0000313" key="5">
    <source>
        <dbReference type="Proteomes" id="UP000001197"/>
    </source>
</evidence>
<feature type="region of interest" description="Disordered" evidence="1">
    <location>
        <begin position="2981"/>
        <end position="3002"/>
    </location>
</feature>
<dbReference type="PANTHER" id="PTHR32085:SF3">
    <property type="entry name" value="PROTEIN CSF1"/>
    <property type="match status" value="1"/>
</dbReference>
<dbReference type="InterPro" id="IPR048636">
    <property type="entry name" value="Csf1_N"/>
</dbReference>
<dbReference type="Proteomes" id="UP000001197">
    <property type="component" value="Chromosome 6"/>
</dbReference>
<feature type="domain" description="Csf1 N-terminal" evidence="2">
    <location>
        <begin position="30"/>
        <end position="857"/>
    </location>
</feature>
<dbReference type="eggNOG" id="KOG3596">
    <property type="taxonomic scope" value="Eukaryota"/>
</dbReference>
<feature type="compositionally biased region" description="Basic residues" evidence="1">
    <location>
        <begin position="184"/>
        <end position="194"/>
    </location>
</feature>
<dbReference type="GO" id="GO:0016020">
    <property type="term" value="C:membrane"/>
    <property type="evidence" value="ECO:0007669"/>
    <property type="project" value="InterPro"/>
</dbReference>
<dbReference type="InParanoid" id="A0A090CQ65"/>
<organism evidence="4 5">
    <name type="scientific">Podospora anserina (strain S / ATCC MYA-4624 / DSM 980 / FGSC 10383)</name>
    <name type="common">Pleurage anserina</name>
    <dbReference type="NCBI Taxonomy" id="515849"/>
    <lineage>
        <taxon>Eukaryota</taxon>
        <taxon>Fungi</taxon>
        <taxon>Dikarya</taxon>
        <taxon>Ascomycota</taxon>
        <taxon>Pezizomycotina</taxon>
        <taxon>Sordariomycetes</taxon>
        <taxon>Sordariomycetidae</taxon>
        <taxon>Sordariales</taxon>
        <taxon>Podosporaceae</taxon>
        <taxon>Podospora</taxon>
        <taxon>Podospora anserina</taxon>
    </lineage>
</organism>
<feature type="compositionally biased region" description="Basic and acidic residues" evidence="1">
    <location>
        <begin position="209"/>
        <end position="220"/>
    </location>
</feature>
<feature type="compositionally biased region" description="Basic residues" evidence="1">
    <location>
        <begin position="1189"/>
        <end position="1200"/>
    </location>
</feature>
<dbReference type="GO" id="GO:0006113">
    <property type="term" value="P:fermentation"/>
    <property type="evidence" value="ECO:0007669"/>
    <property type="project" value="InterPro"/>
</dbReference>
<dbReference type="EMBL" id="FO904941">
    <property type="protein sequence ID" value="CDP30760.1"/>
    <property type="molecule type" value="Genomic_DNA"/>
</dbReference>
<evidence type="ECO:0000256" key="1">
    <source>
        <dbReference type="SAM" id="MobiDB-lite"/>
    </source>
</evidence>
<feature type="domain" description="Csf1 N-terminal" evidence="2">
    <location>
        <begin position="872"/>
        <end position="1172"/>
    </location>
</feature>
<dbReference type="Pfam" id="PF25038">
    <property type="entry name" value="Csf1_C"/>
    <property type="match status" value="1"/>
</dbReference>
<feature type="region of interest" description="Disordered" evidence="1">
    <location>
        <begin position="2432"/>
        <end position="2453"/>
    </location>
</feature>
<feature type="region of interest" description="Disordered" evidence="1">
    <location>
        <begin position="1754"/>
        <end position="1776"/>
    </location>
</feature>
<feature type="compositionally biased region" description="Basic and acidic residues" evidence="1">
    <location>
        <begin position="312"/>
        <end position="330"/>
    </location>
</feature>
<name>A0A090CQ65_PODAN</name>
<proteinExistence type="predicted"/>
<dbReference type="PANTHER" id="PTHR32085">
    <property type="entry name" value="PROTEIN CSF1"/>
    <property type="match status" value="1"/>
</dbReference>
<protein>
    <recommendedName>
        <fullName evidence="6">Protein CSF1</fullName>
    </recommendedName>
</protein>